<protein>
    <submittedName>
        <fullName evidence="3">Uncharacterized protein</fullName>
    </submittedName>
</protein>
<dbReference type="WBParaSite" id="jg21984">
    <property type="protein sequence ID" value="jg21984"/>
    <property type="gene ID" value="jg21984"/>
</dbReference>
<feature type="chain" id="PRO_5037709334" evidence="1">
    <location>
        <begin position="24"/>
        <end position="86"/>
    </location>
</feature>
<name>A0A915DNM8_9BILA</name>
<reference evidence="3" key="1">
    <citation type="submission" date="2022-11" db="UniProtKB">
        <authorList>
            <consortium name="WormBaseParasite"/>
        </authorList>
    </citation>
    <scope>IDENTIFICATION</scope>
</reference>
<evidence type="ECO:0000256" key="1">
    <source>
        <dbReference type="SAM" id="SignalP"/>
    </source>
</evidence>
<evidence type="ECO:0000313" key="2">
    <source>
        <dbReference type="Proteomes" id="UP000887574"/>
    </source>
</evidence>
<dbReference type="Proteomes" id="UP000887574">
    <property type="component" value="Unplaced"/>
</dbReference>
<feature type="signal peptide" evidence="1">
    <location>
        <begin position="1"/>
        <end position="23"/>
    </location>
</feature>
<evidence type="ECO:0000313" key="3">
    <source>
        <dbReference type="WBParaSite" id="jg21984"/>
    </source>
</evidence>
<organism evidence="2 3">
    <name type="scientific">Ditylenchus dipsaci</name>
    <dbReference type="NCBI Taxonomy" id="166011"/>
    <lineage>
        <taxon>Eukaryota</taxon>
        <taxon>Metazoa</taxon>
        <taxon>Ecdysozoa</taxon>
        <taxon>Nematoda</taxon>
        <taxon>Chromadorea</taxon>
        <taxon>Rhabditida</taxon>
        <taxon>Tylenchina</taxon>
        <taxon>Tylenchomorpha</taxon>
        <taxon>Sphaerularioidea</taxon>
        <taxon>Anguinidae</taxon>
        <taxon>Anguininae</taxon>
        <taxon>Ditylenchus</taxon>
    </lineage>
</organism>
<accession>A0A915DNM8</accession>
<sequence>MKLFGCAVLFFFVYCVGMASGLAAPTKESLKCSEEFWSRCQERNGVKAVSDIDPACRETCMSQVPSGASFFCIKDIPECLQGNLRR</sequence>
<dbReference type="AlphaFoldDB" id="A0A915DNM8"/>
<proteinExistence type="predicted"/>
<keyword evidence="1" id="KW-0732">Signal</keyword>
<keyword evidence="2" id="KW-1185">Reference proteome</keyword>